<dbReference type="AlphaFoldDB" id="D5P6L8"/>
<feature type="region of interest" description="Disordered" evidence="1">
    <location>
        <begin position="50"/>
        <end position="154"/>
    </location>
</feature>
<sequence>MSDRSINRLIERSSLGTRSAKAARRRVSTKKAEAIVRAAAERAAARAQRTSALTAMDSGMSPRARFIRPVSGSTDPVDQQEKENTMAKGHHRSAVTGRYVKASTAARNPRTTVTEAGSGRNTGSGTHHRSAVTGRYVKGSTAARHPNTTTTERG</sequence>
<reference evidence="2 3" key="1">
    <citation type="submission" date="2010-04" db="EMBL/GenBank/DDBJ databases">
        <authorList>
            <person name="Muzny D."/>
            <person name="Qin X."/>
            <person name="Deng J."/>
            <person name="Jiang H."/>
            <person name="Liu Y."/>
            <person name="Qu J."/>
            <person name="Song X.-Z."/>
            <person name="Zhang L."/>
            <person name="Thornton R."/>
            <person name="Coyle M."/>
            <person name="Francisco L."/>
            <person name="Jackson L."/>
            <person name="Javaid M."/>
            <person name="Korchina V."/>
            <person name="Kovar C."/>
            <person name="Mata R."/>
            <person name="Mathew T."/>
            <person name="Ngo R."/>
            <person name="Nguyen L."/>
            <person name="Nguyen N."/>
            <person name="Okwuonu G."/>
            <person name="Ongeri F."/>
            <person name="Pham C."/>
            <person name="Simmons D."/>
            <person name="Wilczek-Boney K."/>
            <person name="Hale W."/>
            <person name="Jakkamsetti A."/>
            <person name="Pham P."/>
            <person name="Ruth R."/>
            <person name="San Lucas F."/>
            <person name="Warren J."/>
            <person name="Zhang J."/>
            <person name="Zhao Z."/>
            <person name="Zhou C."/>
            <person name="Zhu D."/>
            <person name="Lee S."/>
            <person name="Bess C."/>
            <person name="Blankenburg K."/>
            <person name="Forbes L."/>
            <person name="Fu Q."/>
            <person name="Gubbala S."/>
            <person name="Hirani K."/>
            <person name="Jayaseelan J.C."/>
            <person name="Lara F."/>
            <person name="Munidasa M."/>
            <person name="Palculict T."/>
            <person name="Patil S."/>
            <person name="Pu L.-L."/>
            <person name="Saada N."/>
            <person name="Tang L."/>
            <person name="Weissenberger G."/>
            <person name="Zhu Y."/>
            <person name="Hemphill L."/>
            <person name="Shang Y."/>
            <person name="Youmans B."/>
            <person name="Ayvaz T."/>
            <person name="Ross M."/>
            <person name="Santibanez J."/>
            <person name="Aqrawi P."/>
            <person name="Gross S."/>
            <person name="Joshi V."/>
            <person name="Fowler G."/>
            <person name="Nazareth L."/>
            <person name="Reid J."/>
            <person name="Worley K."/>
            <person name="Petrosino J."/>
            <person name="Highlander S."/>
            <person name="Gibbs R."/>
        </authorList>
    </citation>
    <scope>NUCLEOTIDE SEQUENCE [LARGE SCALE GENOMIC DNA]</scope>
    <source>
        <strain evidence="2 3">ATCC BAA-614</strain>
    </source>
</reference>
<organism evidence="2 3">
    <name type="scientific">Mycobacterium parascrofulaceum ATCC BAA-614</name>
    <dbReference type="NCBI Taxonomy" id="525368"/>
    <lineage>
        <taxon>Bacteria</taxon>
        <taxon>Bacillati</taxon>
        <taxon>Actinomycetota</taxon>
        <taxon>Actinomycetes</taxon>
        <taxon>Mycobacteriales</taxon>
        <taxon>Mycobacteriaceae</taxon>
        <taxon>Mycobacterium</taxon>
        <taxon>Mycobacterium simiae complex</taxon>
    </lineage>
</organism>
<comment type="caution">
    <text evidence="2">The sequence shown here is derived from an EMBL/GenBank/DDBJ whole genome shotgun (WGS) entry which is preliminary data.</text>
</comment>
<dbReference type="eggNOG" id="ENOG5033F6Z">
    <property type="taxonomic scope" value="Bacteria"/>
</dbReference>
<evidence type="ECO:0000313" key="2">
    <source>
        <dbReference type="EMBL" id="EFG78288.1"/>
    </source>
</evidence>
<feature type="compositionally biased region" description="Basic and acidic residues" evidence="1">
    <location>
        <begin position="1"/>
        <end position="11"/>
    </location>
</feature>
<gene>
    <name evidence="2" type="ORF">HMPREF0591_1812</name>
</gene>
<protein>
    <submittedName>
        <fullName evidence="2">Uncharacterized protein</fullName>
    </submittedName>
</protein>
<name>D5P6L8_9MYCO</name>
<keyword evidence="3" id="KW-1185">Reference proteome</keyword>
<proteinExistence type="predicted"/>
<dbReference type="Proteomes" id="UP000003653">
    <property type="component" value="Unassembled WGS sequence"/>
</dbReference>
<evidence type="ECO:0000256" key="1">
    <source>
        <dbReference type="SAM" id="MobiDB-lite"/>
    </source>
</evidence>
<evidence type="ECO:0000313" key="3">
    <source>
        <dbReference type="Proteomes" id="UP000003653"/>
    </source>
</evidence>
<accession>D5P6L8</accession>
<feature type="compositionally biased region" description="Polar residues" evidence="1">
    <location>
        <begin position="105"/>
        <end position="125"/>
    </location>
</feature>
<feature type="region of interest" description="Disordered" evidence="1">
    <location>
        <begin position="1"/>
        <end position="28"/>
    </location>
</feature>
<dbReference type="EMBL" id="ADNV01000156">
    <property type="protein sequence ID" value="EFG78288.1"/>
    <property type="molecule type" value="Genomic_DNA"/>
</dbReference>
<dbReference type="HOGENOM" id="CLU_1775391_0_0_11"/>